<keyword evidence="2" id="KW-0732">Signal</keyword>
<dbReference type="GeneID" id="19248821"/>
<dbReference type="OMA" id="HATTHDW"/>
<proteinExistence type="predicted"/>
<dbReference type="HOGENOM" id="CLU_093223_0_0_1"/>
<dbReference type="InParanoid" id="E9E3R6"/>
<protein>
    <submittedName>
        <fullName evidence="3">Uncharacterized protein</fullName>
    </submittedName>
</protein>
<feature type="signal peptide" evidence="2">
    <location>
        <begin position="1"/>
        <end position="16"/>
    </location>
</feature>
<sequence>MAFFALIPLVEVLAEGAETAIVAAEAAEATAAASEAAAASAEAAAAEEAAAAAEETAAAEAELGEGTASTASQVAGRTVLQSAIAFTKWLAKQAVELALFEAGMRAIEAAINALTPENPDRAEMQRLIRKMHTAIPKLQKAVNGWLSWSRHHFDNRTSFGVIEVWGTPILRFDVLQNKLAALSDIRHKKLVPLSKGANISKTKSSLQTLMTAVEGYANGVTKVNDFVRSACQAMVAYGLEDYQADIESALSDLK</sequence>
<gene>
    <name evidence="3" type="ORF">MAC_04510</name>
</gene>
<evidence type="ECO:0000313" key="4">
    <source>
        <dbReference type="Proteomes" id="UP000002499"/>
    </source>
</evidence>
<accession>E9E3R6</accession>
<dbReference type="EMBL" id="GL698499">
    <property type="protein sequence ID" value="EFY89491.1"/>
    <property type="molecule type" value="Genomic_DNA"/>
</dbReference>
<reference evidence="3 4" key="1">
    <citation type="journal article" date="2011" name="PLoS Genet.">
        <title>Genome sequencing and comparative transcriptomics of the model entomopathogenic fungi Metarhizium anisopliae and M. acridum.</title>
        <authorList>
            <person name="Gao Q."/>
            <person name="Jin K."/>
            <person name="Ying S.H."/>
            <person name="Zhang Y."/>
            <person name="Xiao G."/>
            <person name="Shang Y."/>
            <person name="Duan Z."/>
            <person name="Hu X."/>
            <person name="Xie X.Q."/>
            <person name="Zhou G."/>
            <person name="Peng G."/>
            <person name="Luo Z."/>
            <person name="Huang W."/>
            <person name="Wang B."/>
            <person name="Fang W."/>
            <person name="Wang S."/>
            <person name="Zhong Y."/>
            <person name="Ma L.J."/>
            <person name="St Leger R.J."/>
            <person name="Zhao G.P."/>
            <person name="Pei Y."/>
            <person name="Feng M.G."/>
            <person name="Xia Y."/>
            <person name="Wang C."/>
        </authorList>
    </citation>
    <scope>NUCLEOTIDE SEQUENCE [LARGE SCALE GENOMIC DNA]</scope>
    <source>
        <strain evidence="3 4">CQMa 102</strain>
    </source>
</reference>
<keyword evidence="1" id="KW-0175">Coiled coil</keyword>
<dbReference type="Proteomes" id="UP000002499">
    <property type="component" value="Unassembled WGS sequence"/>
</dbReference>
<feature type="coiled-coil region" evidence="1">
    <location>
        <begin position="24"/>
        <end position="56"/>
    </location>
</feature>
<name>E9E3R6_METAQ</name>
<dbReference type="RefSeq" id="XP_007810850.1">
    <property type="nucleotide sequence ID" value="XM_007812659.1"/>
</dbReference>
<evidence type="ECO:0000313" key="3">
    <source>
        <dbReference type="EMBL" id="EFY89491.1"/>
    </source>
</evidence>
<organism evidence="4">
    <name type="scientific">Metarhizium acridum (strain CQMa 102)</name>
    <dbReference type="NCBI Taxonomy" id="655827"/>
    <lineage>
        <taxon>Eukaryota</taxon>
        <taxon>Fungi</taxon>
        <taxon>Dikarya</taxon>
        <taxon>Ascomycota</taxon>
        <taxon>Pezizomycotina</taxon>
        <taxon>Sordariomycetes</taxon>
        <taxon>Hypocreomycetidae</taxon>
        <taxon>Hypocreales</taxon>
        <taxon>Clavicipitaceae</taxon>
        <taxon>Metarhizium</taxon>
    </lineage>
</organism>
<evidence type="ECO:0000256" key="1">
    <source>
        <dbReference type="SAM" id="Coils"/>
    </source>
</evidence>
<feature type="chain" id="PRO_5003238852" evidence="2">
    <location>
        <begin position="17"/>
        <end position="254"/>
    </location>
</feature>
<keyword evidence="4" id="KW-1185">Reference proteome</keyword>
<dbReference type="KEGG" id="maw:19248821"/>
<dbReference type="AlphaFoldDB" id="E9E3R6"/>
<dbReference type="OrthoDB" id="5148387at2759"/>
<evidence type="ECO:0000256" key="2">
    <source>
        <dbReference type="SAM" id="SignalP"/>
    </source>
</evidence>